<comment type="caution">
    <text evidence="4">The sequence shown here is derived from an EMBL/GenBank/DDBJ whole genome shotgun (WGS) entry which is preliminary data.</text>
</comment>
<feature type="domain" description="DUF4503" evidence="3">
    <location>
        <begin position="498"/>
        <end position="888"/>
    </location>
</feature>
<accession>A0A9D3RWR4</accession>
<evidence type="ECO:0008006" key="6">
    <source>
        <dbReference type="Google" id="ProtNLM"/>
    </source>
</evidence>
<feature type="region of interest" description="Disordered" evidence="1">
    <location>
        <begin position="143"/>
        <end position="185"/>
    </location>
</feature>
<keyword evidence="5" id="KW-1185">Reference proteome</keyword>
<evidence type="ECO:0000259" key="2">
    <source>
        <dbReference type="Pfam" id="PF14950"/>
    </source>
</evidence>
<dbReference type="Proteomes" id="UP001044222">
    <property type="component" value="Chromosome 9"/>
</dbReference>
<dbReference type="InterPro" id="IPR053054">
    <property type="entry name" value="DNA_repair-scaffolding"/>
</dbReference>
<dbReference type="AlphaFoldDB" id="A0A9D3RWR4"/>
<dbReference type="InterPro" id="IPR028026">
    <property type="entry name" value="DUF4502"/>
</dbReference>
<feature type="region of interest" description="Disordered" evidence="1">
    <location>
        <begin position="54"/>
        <end position="123"/>
    </location>
</feature>
<dbReference type="PANTHER" id="PTHR34347:SF1">
    <property type="entry name" value="DNA REPAIR-SCAFFOLDING PROTEIN"/>
    <property type="match status" value="1"/>
</dbReference>
<proteinExistence type="predicted"/>
<gene>
    <name evidence="4" type="ORF">ANANG_G00175000</name>
</gene>
<dbReference type="GO" id="GO:0000724">
    <property type="term" value="P:double-strand break repair via homologous recombination"/>
    <property type="evidence" value="ECO:0007669"/>
    <property type="project" value="TreeGrafter"/>
</dbReference>
<evidence type="ECO:0000313" key="4">
    <source>
        <dbReference type="EMBL" id="KAG5842187.1"/>
    </source>
</evidence>
<dbReference type="Pfam" id="PF14951">
    <property type="entry name" value="DUF4503"/>
    <property type="match status" value="1"/>
</dbReference>
<feature type="compositionally biased region" description="Acidic residues" evidence="1">
    <location>
        <begin position="152"/>
        <end position="164"/>
    </location>
</feature>
<reference evidence="4" key="1">
    <citation type="submission" date="2021-01" db="EMBL/GenBank/DDBJ databases">
        <title>A chromosome-scale assembly of European eel, Anguilla anguilla.</title>
        <authorList>
            <person name="Henkel C."/>
            <person name="Jong-Raadsen S.A."/>
            <person name="Dufour S."/>
            <person name="Weltzien F.-A."/>
            <person name="Palstra A.P."/>
            <person name="Pelster B."/>
            <person name="Spaink H.P."/>
            <person name="Van Den Thillart G.E."/>
            <person name="Jansen H."/>
            <person name="Zahm M."/>
            <person name="Klopp C."/>
            <person name="Cedric C."/>
            <person name="Louis A."/>
            <person name="Berthelot C."/>
            <person name="Parey E."/>
            <person name="Roest Crollius H."/>
            <person name="Montfort J."/>
            <person name="Robinson-Rechavi M."/>
            <person name="Bucao C."/>
            <person name="Bouchez O."/>
            <person name="Gislard M."/>
            <person name="Lluch J."/>
            <person name="Milhes M."/>
            <person name="Lampietro C."/>
            <person name="Lopez Roques C."/>
            <person name="Donnadieu C."/>
            <person name="Braasch I."/>
            <person name="Desvignes T."/>
            <person name="Postlethwait J."/>
            <person name="Bobe J."/>
            <person name="Guiguen Y."/>
            <person name="Dirks R."/>
        </authorList>
    </citation>
    <scope>NUCLEOTIDE SEQUENCE</scope>
    <source>
        <strain evidence="4">Tag_6206</strain>
        <tissue evidence="4">Liver</tissue>
    </source>
</reference>
<dbReference type="GO" id="GO:0005654">
    <property type="term" value="C:nucleoplasm"/>
    <property type="evidence" value="ECO:0007669"/>
    <property type="project" value="TreeGrafter"/>
</dbReference>
<name>A0A9D3RWR4_ANGAN</name>
<evidence type="ECO:0000313" key="5">
    <source>
        <dbReference type="Proteomes" id="UP001044222"/>
    </source>
</evidence>
<evidence type="ECO:0000256" key="1">
    <source>
        <dbReference type="SAM" id="MobiDB-lite"/>
    </source>
</evidence>
<dbReference type="PANTHER" id="PTHR34347">
    <property type="entry name" value="DNA REPAIR-SCAFFOLDING PROTEIN SPIDR"/>
    <property type="match status" value="1"/>
</dbReference>
<feature type="domain" description="DUF4502" evidence="2">
    <location>
        <begin position="7"/>
        <end position="364"/>
    </location>
</feature>
<dbReference type="InterPro" id="IPR028032">
    <property type="entry name" value="DUF4503"/>
</dbReference>
<dbReference type="Pfam" id="PF14950">
    <property type="entry name" value="DUF4502"/>
    <property type="match status" value="1"/>
</dbReference>
<dbReference type="GO" id="GO:0070202">
    <property type="term" value="P:regulation of establishment of protein localization to chromosome"/>
    <property type="evidence" value="ECO:0007669"/>
    <property type="project" value="TreeGrafter"/>
</dbReference>
<protein>
    <recommendedName>
        <fullName evidence="6">DUF4503 domain-containing protein</fullName>
    </recommendedName>
</protein>
<evidence type="ECO:0000259" key="3">
    <source>
        <dbReference type="Pfam" id="PF14951"/>
    </source>
</evidence>
<dbReference type="EMBL" id="JAFIRN010000009">
    <property type="protein sequence ID" value="KAG5842187.1"/>
    <property type="molecule type" value="Genomic_DNA"/>
</dbReference>
<organism evidence="4 5">
    <name type="scientific">Anguilla anguilla</name>
    <name type="common">European freshwater eel</name>
    <name type="synonym">Muraena anguilla</name>
    <dbReference type="NCBI Taxonomy" id="7936"/>
    <lineage>
        <taxon>Eukaryota</taxon>
        <taxon>Metazoa</taxon>
        <taxon>Chordata</taxon>
        <taxon>Craniata</taxon>
        <taxon>Vertebrata</taxon>
        <taxon>Euteleostomi</taxon>
        <taxon>Actinopterygii</taxon>
        <taxon>Neopterygii</taxon>
        <taxon>Teleostei</taxon>
        <taxon>Anguilliformes</taxon>
        <taxon>Anguillidae</taxon>
        <taxon>Anguilla</taxon>
    </lineage>
</organism>
<dbReference type="GO" id="GO:0000228">
    <property type="term" value="C:nuclear chromosome"/>
    <property type="evidence" value="ECO:0007669"/>
    <property type="project" value="TreeGrafter"/>
</dbReference>
<sequence>MSNFVKRKKTSKDIRCLFFPDDVNNGFKKRKPVVGRSKPSSSIKSWERCGEGFLGTPTAEKRTSRKNVKAVRQLVPSSSDPVKGSAAGEVDIVWNSSESEMSDSEMPQPSAFTEGRGEPQKEAVKNSYRRYLGLFSSVTSPNKEEVRKIDWDSDLTDDGEEMDSLAEISDSDSSSKEQKRSPKVILAPDAEISDFSDGERAEHMAQARCEHVSWKPGGSNTRSASDWVRSAQAMLRTPQKQHGSHIKSPEDSAKKKKFLSGGLAERLSRLQGRQRSAISFWRHQSTSDCTTTAVGKAGVLSLKLLSVWEDCGMHVAVCQGAEASASPCPSATGQLLVLFCRDTAGHLAPSPGDTVHVYPQWQKLVMEGENNPVILNTHFSQKVLEDGACAGGRVSAGKCTPYPLTRVFHLMENSAVSEEKLAAKTGESWGVGEAMCDSLLEVIEGYGVAGWMGRDVSVVVQRVYCLHIQEPSSQPLLKHRLPGTEPLQPRYRLCLLVQDAYGLFSEVALHQLSPEDSLQQHIRKWEGSWCVLKSMKVLQRATRARAAGLFSLIDSLWPPMVPLRVHGKAQSSQDDRAKLPAPSFCYLLSAQRGEGSVDELLHPAPGLYLPAVVHTLREILQRVPHGHRCSFTATVIYKRQQGSGPRQSEFWLFVTDPSLQREAEEGGEELNRTVGVCVSSSCVLHPAVLEALSTSFVCSLTFKDAVREDGLIQCVERSVIQLDTLTSAPGSDGLATEGPPLRHPIKLDLLGPAATANSLGMLQGVVVGVDEDTAYSWPVCSLCGSDRLEALHGEHQALFCSFCNTTVVNPTMKMQLEVFLSCASFSQCTIKIKLLQDTIVSFLNFTPSGSEGYTVENVLGKEVGPLATYVRVVTRKPALWVGLEEISLSKGYSNEALQESGPAPVPTNERERI</sequence>